<keyword evidence="2" id="KW-0805">Transcription regulation</keyword>
<dbReference type="Proteomes" id="UP001231189">
    <property type="component" value="Unassembled WGS sequence"/>
</dbReference>
<evidence type="ECO:0000256" key="5">
    <source>
        <dbReference type="ARBA" id="ARBA00023242"/>
    </source>
</evidence>
<dbReference type="Gene3D" id="3.40.1810.10">
    <property type="entry name" value="Transcription factor, MADS-box"/>
    <property type="match status" value="1"/>
</dbReference>
<evidence type="ECO:0000256" key="1">
    <source>
        <dbReference type="ARBA" id="ARBA00004123"/>
    </source>
</evidence>
<evidence type="ECO:0000256" key="2">
    <source>
        <dbReference type="ARBA" id="ARBA00023015"/>
    </source>
</evidence>
<evidence type="ECO:0000313" key="7">
    <source>
        <dbReference type="EMBL" id="KAK1669287.1"/>
    </source>
</evidence>
<protein>
    <recommendedName>
        <fullName evidence="6">MADS-box domain-containing protein</fullName>
    </recommendedName>
</protein>
<dbReference type="PROSITE" id="PS50066">
    <property type="entry name" value="MADS_BOX_2"/>
    <property type="match status" value="1"/>
</dbReference>
<proteinExistence type="predicted"/>
<comment type="subcellular location">
    <subcellularLocation>
        <location evidence="1">Nucleus</location>
    </subcellularLocation>
</comment>
<dbReference type="InterPro" id="IPR036879">
    <property type="entry name" value="TF_MADSbox_sf"/>
</dbReference>
<dbReference type="GO" id="GO:0005634">
    <property type="term" value="C:nucleus"/>
    <property type="evidence" value="ECO:0007669"/>
    <property type="project" value="UniProtKB-SubCell"/>
</dbReference>
<keyword evidence="8" id="KW-1185">Reference proteome</keyword>
<name>A0AAD8T3T8_LOLMU</name>
<keyword evidence="4" id="KW-0804">Transcription</keyword>
<keyword evidence="3" id="KW-0238">DNA-binding</keyword>
<evidence type="ECO:0000259" key="6">
    <source>
        <dbReference type="PROSITE" id="PS50066"/>
    </source>
</evidence>
<sequence>MARRGRVELRRIEDRTSRQVRFSKRRAGLFKKAFELSLLCDAEVALLVFSPAGKLYEYASTRQLLCSMRARYMLERIPERLTTMDDSAQDLGSNTTGVVPSPPHEHVLQNVLLFRGLVVPSSTAL</sequence>
<evidence type="ECO:0000256" key="4">
    <source>
        <dbReference type="ARBA" id="ARBA00023163"/>
    </source>
</evidence>
<dbReference type="Pfam" id="PF00319">
    <property type="entry name" value="SRF-TF"/>
    <property type="match status" value="1"/>
</dbReference>
<reference evidence="7" key="1">
    <citation type="submission" date="2023-07" db="EMBL/GenBank/DDBJ databases">
        <title>A chromosome-level genome assembly of Lolium multiflorum.</title>
        <authorList>
            <person name="Chen Y."/>
            <person name="Copetti D."/>
            <person name="Kolliker R."/>
            <person name="Studer B."/>
        </authorList>
    </citation>
    <scope>NUCLEOTIDE SEQUENCE</scope>
    <source>
        <strain evidence="7">02402/16</strain>
        <tissue evidence="7">Leaf</tissue>
    </source>
</reference>
<accession>A0AAD8T3T8</accession>
<dbReference type="GO" id="GO:0046983">
    <property type="term" value="F:protein dimerization activity"/>
    <property type="evidence" value="ECO:0007669"/>
    <property type="project" value="InterPro"/>
</dbReference>
<dbReference type="SMART" id="SM00432">
    <property type="entry name" value="MADS"/>
    <property type="match status" value="1"/>
</dbReference>
<dbReference type="EMBL" id="JAUUTY010000003">
    <property type="protein sequence ID" value="KAK1669287.1"/>
    <property type="molecule type" value="Genomic_DNA"/>
</dbReference>
<dbReference type="PANTHER" id="PTHR48019">
    <property type="entry name" value="SERUM RESPONSE FACTOR HOMOLOG"/>
    <property type="match status" value="1"/>
</dbReference>
<dbReference type="CDD" id="cd00265">
    <property type="entry name" value="MADS_MEF2_like"/>
    <property type="match status" value="1"/>
</dbReference>
<dbReference type="SUPFAM" id="SSF55455">
    <property type="entry name" value="SRF-like"/>
    <property type="match status" value="1"/>
</dbReference>
<dbReference type="GO" id="GO:0045944">
    <property type="term" value="P:positive regulation of transcription by RNA polymerase II"/>
    <property type="evidence" value="ECO:0007669"/>
    <property type="project" value="InterPro"/>
</dbReference>
<dbReference type="InterPro" id="IPR033896">
    <property type="entry name" value="MEF2-like_N"/>
</dbReference>
<dbReference type="GO" id="GO:0000977">
    <property type="term" value="F:RNA polymerase II transcription regulatory region sequence-specific DNA binding"/>
    <property type="evidence" value="ECO:0007669"/>
    <property type="project" value="InterPro"/>
</dbReference>
<dbReference type="AlphaFoldDB" id="A0AAD8T3T8"/>
<evidence type="ECO:0000313" key="8">
    <source>
        <dbReference type="Proteomes" id="UP001231189"/>
    </source>
</evidence>
<gene>
    <name evidence="7" type="ORF">QYE76_057446</name>
</gene>
<comment type="caution">
    <text evidence="7">The sequence shown here is derived from an EMBL/GenBank/DDBJ whole genome shotgun (WGS) entry which is preliminary data.</text>
</comment>
<dbReference type="InterPro" id="IPR002100">
    <property type="entry name" value="TF_MADSbox"/>
</dbReference>
<dbReference type="PRINTS" id="PR00404">
    <property type="entry name" value="MADSDOMAIN"/>
</dbReference>
<organism evidence="7 8">
    <name type="scientific">Lolium multiflorum</name>
    <name type="common">Italian ryegrass</name>
    <name type="synonym">Lolium perenne subsp. multiflorum</name>
    <dbReference type="NCBI Taxonomy" id="4521"/>
    <lineage>
        <taxon>Eukaryota</taxon>
        <taxon>Viridiplantae</taxon>
        <taxon>Streptophyta</taxon>
        <taxon>Embryophyta</taxon>
        <taxon>Tracheophyta</taxon>
        <taxon>Spermatophyta</taxon>
        <taxon>Magnoliopsida</taxon>
        <taxon>Liliopsida</taxon>
        <taxon>Poales</taxon>
        <taxon>Poaceae</taxon>
        <taxon>BOP clade</taxon>
        <taxon>Pooideae</taxon>
        <taxon>Poodae</taxon>
        <taxon>Poeae</taxon>
        <taxon>Poeae Chloroplast Group 2 (Poeae type)</taxon>
        <taxon>Loliodinae</taxon>
        <taxon>Loliinae</taxon>
        <taxon>Lolium</taxon>
    </lineage>
</organism>
<keyword evidence="5" id="KW-0539">Nucleus</keyword>
<dbReference type="InterPro" id="IPR050142">
    <property type="entry name" value="MADS-box/MEF2_TF"/>
</dbReference>
<feature type="domain" description="MADS-box" evidence="6">
    <location>
        <begin position="2"/>
        <end position="62"/>
    </location>
</feature>
<evidence type="ECO:0000256" key="3">
    <source>
        <dbReference type="ARBA" id="ARBA00023125"/>
    </source>
</evidence>